<evidence type="ECO:0000256" key="2">
    <source>
        <dbReference type="ARBA" id="ARBA00022485"/>
    </source>
</evidence>
<feature type="transmembrane region" description="Helical" evidence="7">
    <location>
        <begin position="154"/>
        <end position="172"/>
    </location>
</feature>
<gene>
    <name evidence="9" type="ORF">OM33_02690</name>
</gene>
<keyword evidence="7" id="KW-0472">Membrane</keyword>
<dbReference type="Proteomes" id="UP000030341">
    <property type="component" value="Chromosome 1"/>
</dbReference>
<dbReference type="InterPro" id="IPR014116">
    <property type="entry name" value="Cyt_c_oxidase_cbb3_FixG"/>
</dbReference>
<evidence type="ECO:0000256" key="4">
    <source>
        <dbReference type="ARBA" id="ARBA00022982"/>
    </source>
</evidence>
<keyword evidence="1" id="KW-0813">Transport</keyword>
<dbReference type="RefSeq" id="WP_038638429.1">
    <property type="nucleotide sequence ID" value="NZ_CP009888.1"/>
</dbReference>
<dbReference type="Pfam" id="PF12801">
    <property type="entry name" value="Fer4_5"/>
    <property type="match status" value="1"/>
</dbReference>
<dbReference type="OrthoDB" id="9811700at2"/>
<dbReference type="EMBL" id="CP009888">
    <property type="protein sequence ID" value="AIY64180.1"/>
    <property type="molecule type" value="Genomic_DNA"/>
</dbReference>
<keyword evidence="3" id="KW-0479">Metal-binding</keyword>
<accession>A0A0A7EC08</accession>
<dbReference type="SUPFAM" id="SSF54862">
    <property type="entry name" value="4Fe-4S ferredoxins"/>
    <property type="match status" value="1"/>
</dbReference>
<dbReference type="GO" id="GO:0005886">
    <property type="term" value="C:plasma membrane"/>
    <property type="evidence" value="ECO:0007669"/>
    <property type="project" value="TreeGrafter"/>
</dbReference>
<sequence>MKFDIKEEDLIIKPYKTEGPIYVRSQKGKYQQLRRYIGWALMLAFILIPFIPYHGQQAILLDIGSQQFRFFNTTLFPQDFTLLAWVFMAGAFALFFVTTWLGRVWCGYTCPQTVWMMMFIWVEEKIEGNRNKRIKLDKSKMSFEKFRKKSLKHLIWGAISFFTATTFLSYFVPVAELYGNLIALEWSGLIMFWVGLFAVCTYGNAGFLREKMCIYMCPYSRFQAVMFDKDTYVVAYDEKRGESRGRRKRKDDPKQLGLGDCVDCNLCVEVCPAGIDIRNGLQYECINCGACIDACDETMEKFNYEKGLISYTSEHQLAGQKTDKFRLKLVGYGFFTGLVIITMLVWMNLRVPIETSILRDRNALYRVNYEGLTENTYTFKITNKTQNTLTYSLTLLEDSRFALSAPQQIIIAAGEMSQFPVTVTADAYDLKQKVTEIDFKVKAIESPDIQITKQSKFYKP</sequence>
<keyword evidence="4" id="KW-0249">Electron transport</keyword>
<reference evidence="9 10" key="1">
    <citation type="submission" date="2014-11" db="EMBL/GenBank/DDBJ databases">
        <title>Complete Genome Sequence of Pseudoalteromonas sp. Strain OCN003 Isolated from Kaneohe Bay, Oahu, Hawaii.</title>
        <authorList>
            <person name="Beurmann S."/>
            <person name="Videau P."/>
            <person name="Ushijima B."/>
            <person name="Smith A.M."/>
            <person name="Aeby G.S."/>
            <person name="Callahan S.M."/>
            <person name="Belcaid M."/>
        </authorList>
    </citation>
    <scope>NUCLEOTIDE SEQUENCE [LARGE SCALE GENOMIC DNA]</scope>
    <source>
        <strain evidence="9 10">OCN003</strain>
    </source>
</reference>
<keyword evidence="10" id="KW-1185">Reference proteome</keyword>
<evidence type="ECO:0000313" key="9">
    <source>
        <dbReference type="EMBL" id="AIY64180.1"/>
    </source>
</evidence>
<keyword evidence="2" id="KW-0004">4Fe-4S</keyword>
<keyword evidence="7" id="KW-1133">Transmembrane helix</keyword>
<dbReference type="KEGG" id="pseo:OM33_02690"/>
<keyword evidence="6" id="KW-0411">Iron-sulfur</keyword>
<feature type="transmembrane region" description="Helical" evidence="7">
    <location>
        <begin position="36"/>
        <end position="55"/>
    </location>
</feature>
<evidence type="ECO:0000259" key="8">
    <source>
        <dbReference type="PROSITE" id="PS51379"/>
    </source>
</evidence>
<proteinExistence type="predicted"/>
<dbReference type="STRING" id="1348114.OM33_02690"/>
<dbReference type="AlphaFoldDB" id="A0A0A7EC08"/>
<feature type="transmembrane region" description="Helical" evidence="7">
    <location>
        <begin position="82"/>
        <end position="102"/>
    </location>
</feature>
<dbReference type="NCBIfam" id="TIGR02745">
    <property type="entry name" value="ccoG_rdxA_fixG"/>
    <property type="match status" value="1"/>
</dbReference>
<keyword evidence="5" id="KW-0408">Iron</keyword>
<feature type="transmembrane region" description="Helical" evidence="7">
    <location>
        <begin position="178"/>
        <end position="202"/>
    </location>
</feature>
<dbReference type="GO" id="GO:0051539">
    <property type="term" value="F:4 iron, 4 sulfur cluster binding"/>
    <property type="evidence" value="ECO:0007669"/>
    <property type="project" value="UniProtKB-KW"/>
</dbReference>
<dbReference type="InterPro" id="IPR032879">
    <property type="entry name" value="FixG_C"/>
</dbReference>
<evidence type="ECO:0000256" key="1">
    <source>
        <dbReference type="ARBA" id="ARBA00022448"/>
    </source>
</evidence>
<evidence type="ECO:0000256" key="5">
    <source>
        <dbReference type="ARBA" id="ARBA00023004"/>
    </source>
</evidence>
<evidence type="ECO:0000256" key="7">
    <source>
        <dbReference type="SAM" id="Phobius"/>
    </source>
</evidence>
<feature type="domain" description="4Fe-4S ferredoxin-type" evidence="8">
    <location>
        <begin position="252"/>
        <end position="280"/>
    </location>
</feature>
<dbReference type="Gene3D" id="2.60.40.10">
    <property type="entry name" value="Immunoglobulins"/>
    <property type="match status" value="1"/>
</dbReference>
<dbReference type="Pfam" id="PF11614">
    <property type="entry name" value="FixG_C"/>
    <property type="match status" value="1"/>
</dbReference>
<keyword evidence="7" id="KW-0812">Transmembrane</keyword>
<dbReference type="GO" id="GO:0046872">
    <property type="term" value="F:metal ion binding"/>
    <property type="evidence" value="ECO:0007669"/>
    <property type="project" value="UniProtKB-KW"/>
</dbReference>
<name>A0A0A7EC08_9GAMM</name>
<dbReference type="Pfam" id="PF13746">
    <property type="entry name" value="Fer4_18"/>
    <property type="match status" value="1"/>
</dbReference>
<dbReference type="PANTHER" id="PTHR30176:SF3">
    <property type="entry name" value="FERREDOXIN-TYPE PROTEIN NAPH"/>
    <property type="match status" value="1"/>
</dbReference>
<evidence type="ECO:0000256" key="3">
    <source>
        <dbReference type="ARBA" id="ARBA00022723"/>
    </source>
</evidence>
<dbReference type="HOGENOM" id="CLU_032118_0_0_6"/>
<dbReference type="PANTHER" id="PTHR30176">
    <property type="entry name" value="FERREDOXIN-TYPE PROTEIN NAPH"/>
    <property type="match status" value="1"/>
</dbReference>
<dbReference type="InterPro" id="IPR013783">
    <property type="entry name" value="Ig-like_fold"/>
</dbReference>
<dbReference type="InterPro" id="IPR051684">
    <property type="entry name" value="Electron_Trans/Redox"/>
</dbReference>
<dbReference type="eggNOG" id="COG0348">
    <property type="taxonomic scope" value="Bacteria"/>
</dbReference>
<organism evidence="9 10">
    <name type="scientific">Pseudoalteromonas piratica</name>
    <dbReference type="NCBI Taxonomy" id="1348114"/>
    <lineage>
        <taxon>Bacteria</taxon>
        <taxon>Pseudomonadati</taxon>
        <taxon>Pseudomonadota</taxon>
        <taxon>Gammaproteobacteria</taxon>
        <taxon>Alteromonadales</taxon>
        <taxon>Pseudoalteromonadaceae</taxon>
        <taxon>Pseudoalteromonas</taxon>
    </lineage>
</organism>
<dbReference type="InterPro" id="IPR017896">
    <property type="entry name" value="4Fe4S_Fe-S-bd"/>
</dbReference>
<dbReference type="PROSITE" id="PS00198">
    <property type="entry name" value="4FE4S_FER_1"/>
    <property type="match status" value="1"/>
</dbReference>
<protein>
    <submittedName>
        <fullName evidence="9">4Fe-4S ferredoxin</fullName>
    </submittedName>
</protein>
<evidence type="ECO:0000256" key="6">
    <source>
        <dbReference type="ARBA" id="ARBA00023014"/>
    </source>
</evidence>
<feature type="transmembrane region" description="Helical" evidence="7">
    <location>
        <begin position="329"/>
        <end position="349"/>
    </location>
</feature>
<evidence type="ECO:0000313" key="10">
    <source>
        <dbReference type="Proteomes" id="UP000030341"/>
    </source>
</evidence>
<dbReference type="PROSITE" id="PS51379">
    <property type="entry name" value="4FE4S_FER_2"/>
    <property type="match status" value="1"/>
</dbReference>
<dbReference type="InterPro" id="IPR017900">
    <property type="entry name" value="4Fe4S_Fe_S_CS"/>
</dbReference>